<dbReference type="PANTHER" id="PTHR12001">
    <property type="entry name" value="GERANYLGERANYL PYROPHOSPHATE SYNTHASE"/>
    <property type="match status" value="1"/>
</dbReference>
<evidence type="ECO:0000256" key="1">
    <source>
        <dbReference type="ARBA" id="ARBA00022723"/>
    </source>
</evidence>
<gene>
    <name evidence="4" type="ORF">H4R26_000302</name>
</gene>
<evidence type="ECO:0000313" key="4">
    <source>
        <dbReference type="EMBL" id="KAJ2008268.1"/>
    </source>
</evidence>
<comment type="similarity">
    <text evidence="3">Belongs to the FPP/GGPP synthase family.</text>
</comment>
<dbReference type="Proteomes" id="UP001150907">
    <property type="component" value="Unassembled WGS sequence"/>
</dbReference>
<keyword evidence="5" id="KW-1185">Reference proteome</keyword>
<keyword evidence="3" id="KW-0808">Transferase</keyword>
<dbReference type="SUPFAM" id="SSF48576">
    <property type="entry name" value="Terpenoid synthases"/>
    <property type="match status" value="1"/>
</dbReference>
<dbReference type="PROSITE" id="PS00444">
    <property type="entry name" value="POLYPRENYL_SYNTHASE_2"/>
    <property type="match status" value="1"/>
</dbReference>
<dbReference type="EMBL" id="JANBQF010000008">
    <property type="protein sequence ID" value="KAJ2008268.1"/>
    <property type="molecule type" value="Genomic_DNA"/>
</dbReference>
<reference evidence="4" key="1">
    <citation type="submission" date="2022-07" db="EMBL/GenBank/DDBJ databases">
        <title>Phylogenomic reconstructions and comparative analyses of Kickxellomycotina fungi.</title>
        <authorList>
            <person name="Reynolds N.K."/>
            <person name="Stajich J.E."/>
            <person name="Barry K."/>
            <person name="Grigoriev I.V."/>
            <person name="Crous P."/>
            <person name="Smith M.E."/>
        </authorList>
    </citation>
    <scope>NUCLEOTIDE SEQUENCE</scope>
    <source>
        <strain evidence="4">IMI 214461</strain>
    </source>
</reference>
<evidence type="ECO:0000256" key="2">
    <source>
        <dbReference type="ARBA" id="ARBA00022842"/>
    </source>
</evidence>
<dbReference type="Pfam" id="PF00348">
    <property type="entry name" value="polyprenyl_synt"/>
    <property type="match status" value="1"/>
</dbReference>
<dbReference type="InterPro" id="IPR008949">
    <property type="entry name" value="Isoprenoid_synthase_dom_sf"/>
</dbReference>
<evidence type="ECO:0000256" key="3">
    <source>
        <dbReference type="RuleBase" id="RU004466"/>
    </source>
</evidence>
<name>A0A9W8EI14_9FUNG</name>
<dbReference type="InterPro" id="IPR033749">
    <property type="entry name" value="Polyprenyl_synt_CS"/>
</dbReference>
<accession>A0A9W8EI14</accession>
<dbReference type="SFLD" id="SFLDS00005">
    <property type="entry name" value="Isoprenoid_Synthase_Type_I"/>
    <property type="match status" value="1"/>
</dbReference>
<dbReference type="PROSITE" id="PS00723">
    <property type="entry name" value="POLYPRENYL_SYNTHASE_1"/>
    <property type="match status" value="1"/>
</dbReference>
<keyword evidence="2" id="KW-0460">Magnesium</keyword>
<proteinExistence type="inferred from homology"/>
<dbReference type="GO" id="GO:0046872">
    <property type="term" value="F:metal ion binding"/>
    <property type="evidence" value="ECO:0007669"/>
    <property type="project" value="UniProtKB-KW"/>
</dbReference>
<sequence length="301" mass="33785">MELKGDLRSTSSMEETLLAPFEYLSQVPGKEVRTVMINAFNNWLQLDEGKLASISNVVRKLHTASLMIDDVEDNSDLRRGIPVTHKIYGVPMTINTANFVYFIALQDLLHLSNPKLVDIFTAELLNLHRGQGMDLYWRDTLTCPTEEQYLEMVSHKTGGLFRLAVGLMQECSASSVDFSELVNMIGAYFQIRDDYMNLRSLEYSNNKGYCEDLTEGKFSFVIVHAITSGEDGPLLMSILRQKTTDINVKKYAVSLMEKAKSFEYTAAHLARLETQIGAKIKGHGGNALLEGLMSKLSESLH</sequence>
<dbReference type="GO" id="GO:0004659">
    <property type="term" value="F:prenyltransferase activity"/>
    <property type="evidence" value="ECO:0007669"/>
    <property type="project" value="InterPro"/>
</dbReference>
<dbReference type="Gene3D" id="1.10.600.10">
    <property type="entry name" value="Farnesyl Diphosphate Synthase"/>
    <property type="match status" value="1"/>
</dbReference>
<evidence type="ECO:0008006" key="6">
    <source>
        <dbReference type="Google" id="ProtNLM"/>
    </source>
</evidence>
<organism evidence="4 5">
    <name type="scientific">Coemansia thaxteri</name>
    <dbReference type="NCBI Taxonomy" id="2663907"/>
    <lineage>
        <taxon>Eukaryota</taxon>
        <taxon>Fungi</taxon>
        <taxon>Fungi incertae sedis</taxon>
        <taxon>Zoopagomycota</taxon>
        <taxon>Kickxellomycotina</taxon>
        <taxon>Kickxellomycetes</taxon>
        <taxon>Kickxellales</taxon>
        <taxon>Kickxellaceae</taxon>
        <taxon>Coemansia</taxon>
    </lineage>
</organism>
<protein>
    <recommendedName>
        <fullName evidence="6">Geranylgeranyl pyrophosphate synthase</fullName>
    </recommendedName>
</protein>
<dbReference type="PANTHER" id="PTHR12001:SF44">
    <property type="entry name" value="GERANYLGERANYL PYROPHOSPHATE SYNTHASE"/>
    <property type="match status" value="1"/>
</dbReference>
<dbReference type="OrthoDB" id="6921389at2759"/>
<dbReference type="GO" id="GO:0008299">
    <property type="term" value="P:isoprenoid biosynthetic process"/>
    <property type="evidence" value="ECO:0007669"/>
    <property type="project" value="InterPro"/>
</dbReference>
<dbReference type="AlphaFoldDB" id="A0A9W8EI14"/>
<dbReference type="CDD" id="cd00685">
    <property type="entry name" value="Trans_IPPS_HT"/>
    <property type="match status" value="1"/>
</dbReference>
<dbReference type="InterPro" id="IPR000092">
    <property type="entry name" value="Polyprenyl_synt"/>
</dbReference>
<evidence type="ECO:0000313" key="5">
    <source>
        <dbReference type="Proteomes" id="UP001150907"/>
    </source>
</evidence>
<keyword evidence="1" id="KW-0479">Metal-binding</keyword>
<comment type="caution">
    <text evidence="4">The sequence shown here is derived from an EMBL/GenBank/DDBJ whole genome shotgun (WGS) entry which is preliminary data.</text>
</comment>